<evidence type="ECO:0000259" key="12">
    <source>
        <dbReference type="PROSITE" id="PS50893"/>
    </source>
</evidence>
<keyword evidence="10 11" id="KW-0472">Membrane</keyword>
<dbReference type="OrthoDB" id="9772049at2"/>
<keyword evidence="6 14" id="KW-0067">ATP-binding</keyword>
<comment type="subcellular location">
    <subcellularLocation>
        <location evidence="1">Cell membrane</location>
        <topology evidence="1">Multi-pass membrane protein</topology>
    </subcellularLocation>
</comment>
<dbReference type="PANTHER" id="PTHR43394">
    <property type="entry name" value="ATP-DEPENDENT PERMEASE MDL1, MITOCHONDRIAL"/>
    <property type="match status" value="1"/>
</dbReference>
<evidence type="ECO:0000313" key="15">
    <source>
        <dbReference type="Proteomes" id="UP000199611"/>
    </source>
</evidence>
<feature type="domain" description="ABC transporter" evidence="12">
    <location>
        <begin position="355"/>
        <end position="592"/>
    </location>
</feature>
<evidence type="ECO:0000256" key="11">
    <source>
        <dbReference type="SAM" id="Phobius"/>
    </source>
</evidence>
<keyword evidence="2" id="KW-0813">Transport</keyword>
<evidence type="ECO:0000256" key="7">
    <source>
        <dbReference type="ARBA" id="ARBA00022967"/>
    </source>
</evidence>
<evidence type="ECO:0000256" key="6">
    <source>
        <dbReference type="ARBA" id="ARBA00022840"/>
    </source>
</evidence>
<evidence type="ECO:0000313" key="14">
    <source>
        <dbReference type="EMBL" id="SFM90843.1"/>
    </source>
</evidence>
<keyword evidence="8 11" id="KW-1133">Transmembrane helix</keyword>
<keyword evidence="7" id="KW-1278">Translocase</keyword>
<dbReference type="InterPro" id="IPR011527">
    <property type="entry name" value="ABC1_TM_dom"/>
</dbReference>
<keyword evidence="4 11" id="KW-0812">Transmembrane</keyword>
<dbReference type="PROSITE" id="PS00211">
    <property type="entry name" value="ABC_TRANSPORTER_1"/>
    <property type="match status" value="1"/>
</dbReference>
<dbReference type="InterPro" id="IPR039421">
    <property type="entry name" value="Type_1_exporter"/>
</dbReference>
<dbReference type="AlphaFoldDB" id="A0A1I4UQ27"/>
<dbReference type="NCBIfam" id="TIGR02203">
    <property type="entry name" value="MsbA_lipidA"/>
    <property type="match status" value="1"/>
</dbReference>
<accession>A0A1I4UQ27</accession>
<evidence type="ECO:0000256" key="2">
    <source>
        <dbReference type="ARBA" id="ARBA00022448"/>
    </source>
</evidence>
<dbReference type="Pfam" id="PF00005">
    <property type="entry name" value="ABC_tran"/>
    <property type="match status" value="1"/>
</dbReference>
<dbReference type="GO" id="GO:0034040">
    <property type="term" value="F:ATPase-coupled lipid transmembrane transporter activity"/>
    <property type="evidence" value="ECO:0007669"/>
    <property type="project" value="InterPro"/>
</dbReference>
<keyword evidence="15" id="KW-1185">Reference proteome</keyword>
<evidence type="ECO:0000256" key="4">
    <source>
        <dbReference type="ARBA" id="ARBA00022692"/>
    </source>
</evidence>
<gene>
    <name evidence="14" type="ORF">SAMN05660836_01912</name>
</gene>
<dbReference type="GO" id="GO:0005524">
    <property type="term" value="F:ATP binding"/>
    <property type="evidence" value="ECO:0007669"/>
    <property type="project" value="UniProtKB-KW"/>
</dbReference>
<dbReference type="PROSITE" id="PS50929">
    <property type="entry name" value="ABC_TM1F"/>
    <property type="match status" value="1"/>
</dbReference>
<evidence type="ECO:0000256" key="9">
    <source>
        <dbReference type="ARBA" id="ARBA00023055"/>
    </source>
</evidence>
<dbReference type="InterPro" id="IPR027417">
    <property type="entry name" value="P-loop_NTPase"/>
</dbReference>
<name>A0A1I4UQ27_9BACT</name>
<feature type="transmembrane region" description="Helical" evidence="11">
    <location>
        <begin position="74"/>
        <end position="93"/>
    </location>
</feature>
<dbReference type="GO" id="GO:0016887">
    <property type="term" value="F:ATP hydrolysis activity"/>
    <property type="evidence" value="ECO:0007669"/>
    <property type="project" value="InterPro"/>
</dbReference>
<keyword evidence="5" id="KW-0547">Nucleotide-binding</keyword>
<dbReference type="GO" id="GO:0015421">
    <property type="term" value="F:ABC-type oligopeptide transporter activity"/>
    <property type="evidence" value="ECO:0007669"/>
    <property type="project" value="TreeGrafter"/>
</dbReference>
<reference evidence="14 15" key="1">
    <citation type="submission" date="2016-10" db="EMBL/GenBank/DDBJ databases">
        <authorList>
            <person name="de Groot N.N."/>
        </authorList>
    </citation>
    <scope>NUCLEOTIDE SEQUENCE [LARGE SCALE GENOMIC DNA]</scope>
    <source>
        <strain evidence="14 15">DSM 9990</strain>
    </source>
</reference>
<dbReference type="Gene3D" id="1.20.1560.10">
    <property type="entry name" value="ABC transporter type 1, transmembrane domain"/>
    <property type="match status" value="1"/>
</dbReference>
<dbReference type="PANTHER" id="PTHR43394:SF1">
    <property type="entry name" value="ATP-BINDING CASSETTE SUB-FAMILY B MEMBER 10, MITOCHONDRIAL"/>
    <property type="match status" value="1"/>
</dbReference>
<dbReference type="SUPFAM" id="SSF90123">
    <property type="entry name" value="ABC transporter transmembrane region"/>
    <property type="match status" value="1"/>
</dbReference>
<evidence type="ECO:0000256" key="3">
    <source>
        <dbReference type="ARBA" id="ARBA00022475"/>
    </source>
</evidence>
<proteinExistence type="predicted"/>
<evidence type="ECO:0000256" key="8">
    <source>
        <dbReference type="ARBA" id="ARBA00022989"/>
    </source>
</evidence>
<dbReference type="Gene3D" id="3.40.50.300">
    <property type="entry name" value="P-loop containing nucleotide triphosphate hydrolases"/>
    <property type="match status" value="1"/>
</dbReference>
<sequence length="608" mass="68093">MAGKPYFYALRSTVCNRPGWLSRFLDLLKPYLLRLMLAGLCMIGVSAFTALMAYLIKPAMDDIFVRKDIRMLKVMPFVVLAVFFLKGLCQWASDYLLQHVGLSAVASLRRRLFHHILHMPLSFFDRESGGVLISRITNDVQEIQNAVSKAVTGIVRDVFMVLGLVFVIFYQNWRLALVAVAVLPVAFLPLFVFGRILRRLAMKGQQAMAQLTTVVHEAFRGIRIVKAFCREDHEKKRFDSRNDNYVRYARKSAWFDALSSPLMEFIGSIGIASIMAYGGYEVIMGRATPGSFFSFTGALLMLYKPVKSLSKVNSFIQRGIASLERVYAVLEGSDGVENTGRSRLKPIKKRVDGFVEFRNVTFGYGEEPVLKDLSFRVSPGEIVALVGPSGAGKTSLVNLIPRFYDVWEGSVLVDGVDVRDMDLEYLRRQVALVTQQSFLFNDTIRNNIAYGWPHPDTPPDEEAILTAVRLAYADEFIECLPEGLDTVVGEQGVRLSGGQQQRICIARAILKDAPILILDEATSSLDSQAELEVQKALDNLMRGRTTFIIAHRLSTVLRADRIFVVSEGRIVEEGSHTDLIERGGLYARLYRLQFSGLSDFSKSSSATQ</sequence>
<dbReference type="InterPro" id="IPR036640">
    <property type="entry name" value="ABC1_TM_sf"/>
</dbReference>
<dbReference type="SMART" id="SM00382">
    <property type="entry name" value="AAA"/>
    <property type="match status" value="1"/>
</dbReference>
<protein>
    <submittedName>
        <fullName evidence="14">ATP-binding cassette, subfamily B, MsbA</fullName>
    </submittedName>
</protein>
<dbReference type="EMBL" id="FOUU01000006">
    <property type="protein sequence ID" value="SFM90843.1"/>
    <property type="molecule type" value="Genomic_DNA"/>
</dbReference>
<dbReference type="PROSITE" id="PS50893">
    <property type="entry name" value="ABC_TRANSPORTER_2"/>
    <property type="match status" value="1"/>
</dbReference>
<keyword evidence="3" id="KW-1003">Cell membrane</keyword>
<evidence type="ECO:0000256" key="10">
    <source>
        <dbReference type="ARBA" id="ARBA00023136"/>
    </source>
</evidence>
<feature type="transmembrane region" description="Helical" evidence="11">
    <location>
        <begin position="173"/>
        <end position="193"/>
    </location>
</feature>
<dbReference type="CDD" id="cd18552">
    <property type="entry name" value="ABC_6TM_MsbA_like"/>
    <property type="match status" value="1"/>
</dbReference>
<feature type="transmembrane region" description="Helical" evidence="11">
    <location>
        <begin position="31"/>
        <end position="54"/>
    </location>
</feature>
<dbReference type="InterPro" id="IPR003439">
    <property type="entry name" value="ABC_transporter-like_ATP-bd"/>
</dbReference>
<dbReference type="SUPFAM" id="SSF52540">
    <property type="entry name" value="P-loop containing nucleoside triphosphate hydrolases"/>
    <property type="match status" value="1"/>
</dbReference>
<organism evidence="14 15">
    <name type="scientific">Thermodesulforhabdus norvegica</name>
    <dbReference type="NCBI Taxonomy" id="39841"/>
    <lineage>
        <taxon>Bacteria</taxon>
        <taxon>Pseudomonadati</taxon>
        <taxon>Thermodesulfobacteriota</taxon>
        <taxon>Syntrophobacteria</taxon>
        <taxon>Syntrophobacterales</taxon>
        <taxon>Thermodesulforhabdaceae</taxon>
        <taxon>Thermodesulforhabdus</taxon>
    </lineage>
</organism>
<dbReference type="InterPro" id="IPR017871">
    <property type="entry name" value="ABC_transporter-like_CS"/>
</dbReference>
<feature type="domain" description="ABC transmembrane type-1" evidence="13">
    <location>
        <begin position="37"/>
        <end position="318"/>
    </location>
</feature>
<evidence type="ECO:0000256" key="5">
    <source>
        <dbReference type="ARBA" id="ARBA00022741"/>
    </source>
</evidence>
<dbReference type="FunFam" id="3.40.50.300:FF:000287">
    <property type="entry name" value="Multidrug ABC transporter ATP-binding protein"/>
    <property type="match status" value="1"/>
</dbReference>
<evidence type="ECO:0000256" key="1">
    <source>
        <dbReference type="ARBA" id="ARBA00004651"/>
    </source>
</evidence>
<dbReference type="GO" id="GO:0005886">
    <property type="term" value="C:plasma membrane"/>
    <property type="evidence" value="ECO:0007669"/>
    <property type="project" value="UniProtKB-SubCell"/>
</dbReference>
<dbReference type="STRING" id="39841.SAMN05660836_01912"/>
<evidence type="ECO:0000259" key="13">
    <source>
        <dbReference type="PROSITE" id="PS50929"/>
    </source>
</evidence>
<dbReference type="Pfam" id="PF00664">
    <property type="entry name" value="ABC_membrane"/>
    <property type="match status" value="1"/>
</dbReference>
<dbReference type="InterPro" id="IPR003593">
    <property type="entry name" value="AAA+_ATPase"/>
</dbReference>
<keyword evidence="9" id="KW-0445">Lipid transport</keyword>
<dbReference type="RefSeq" id="WP_093395327.1">
    <property type="nucleotide sequence ID" value="NZ_FOUU01000006.1"/>
</dbReference>
<dbReference type="Proteomes" id="UP000199611">
    <property type="component" value="Unassembled WGS sequence"/>
</dbReference>
<dbReference type="InterPro" id="IPR011917">
    <property type="entry name" value="ABC_transpr_lipidA"/>
</dbReference>